<dbReference type="GO" id="GO:0016020">
    <property type="term" value="C:membrane"/>
    <property type="evidence" value="ECO:0007669"/>
    <property type="project" value="UniProtKB-SubCell"/>
</dbReference>
<keyword evidence="10" id="KW-0408">Iron</keyword>
<dbReference type="GO" id="GO:0004497">
    <property type="term" value="F:monooxygenase activity"/>
    <property type="evidence" value="ECO:0007669"/>
    <property type="project" value="UniProtKB-KW"/>
</dbReference>
<keyword evidence="6" id="KW-0479">Metal-binding</keyword>
<dbReference type="InterPro" id="IPR036396">
    <property type="entry name" value="Cyt_P450_sf"/>
</dbReference>
<sequence>MLVRSIASCTGSPVNLTEKAYASAYSLTSRAAFGMKTKEHEAFVSLAQEGIEMASGFDLADVYPSVKLLQVMSRTRWRLTKLHREVDMILENIINKHKLDKTVNCSTRQDDLVDVLLKYQEGGQELPLTIDNIKAVILDVFSAGSETSATTVVWAMTEMLRDTREAS</sequence>
<evidence type="ECO:0000256" key="1">
    <source>
        <dbReference type="ARBA" id="ARBA00001971"/>
    </source>
</evidence>
<evidence type="ECO:0000256" key="4">
    <source>
        <dbReference type="ARBA" id="ARBA00022617"/>
    </source>
</evidence>
<dbReference type="InterPro" id="IPR001128">
    <property type="entry name" value="Cyt_P450"/>
</dbReference>
<comment type="similarity">
    <text evidence="3">Belongs to the cytochrome P450 family.</text>
</comment>
<dbReference type="GO" id="GO:0020037">
    <property type="term" value="F:heme binding"/>
    <property type="evidence" value="ECO:0007669"/>
    <property type="project" value="InterPro"/>
</dbReference>
<dbReference type="GO" id="GO:0005506">
    <property type="term" value="F:iron ion binding"/>
    <property type="evidence" value="ECO:0007669"/>
    <property type="project" value="InterPro"/>
</dbReference>
<dbReference type="AlphaFoldDB" id="A0A8X8Y0F7"/>
<reference evidence="13" key="1">
    <citation type="submission" date="2018-01" db="EMBL/GenBank/DDBJ databases">
        <authorList>
            <person name="Mao J.F."/>
        </authorList>
    </citation>
    <scope>NUCLEOTIDE SEQUENCE</scope>
    <source>
        <strain evidence="13">Huo1</strain>
        <tissue evidence="13">Leaf</tissue>
    </source>
</reference>
<name>A0A8X8Y0F7_SALSN</name>
<accession>A0A8X8Y0F7</accession>
<keyword evidence="14" id="KW-1185">Reference proteome</keyword>
<keyword evidence="5" id="KW-0812">Transmembrane</keyword>
<dbReference type="PANTHER" id="PTHR47953:SF19">
    <property type="entry name" value="OS06G0641600 PROTEIN"/>
    <property type="match status" value="1"/>
</dbReference>
<organism evidence="13">
    <name type="scientific">Salvia splendens</name>
    <name type="common">Scarlet sage</name>
    <dbReference type="NCBI Taxonomy" id="180675"/>
    <lineage>
        <taxon>Eukaryota</taxon>
        <taxon>Viridiplantae</taxon>
        <taxon>Streptophyta</taxon>
        <taxon>Embryophyta</taxon>
        <taxon>Tracheophyta</taxon>
        <taxon>Spermatophyta</taxon>
        <taxon>Magnoliopsida</taxon>
        <taxon>eudicotyledons</taxon>
        <taxon>Gunneridae</taxon>
        <taxon>Pentapetalae</taxon>
        <taxon>asterids</taxon>
        <taxon>lamiids</taxon>
        <taxon>Lamiales</taxon>
        <taxon>Lamiaceae</taxon>
        <taxon>Nepetoideae</taxon>
        <taxon>Mentheae</taxon>
        <taxon>Salviinae</taxon>
        <taxon>Salvia</taxon>
        <taxon>Salvia subgen. Calosphace</taxon>
        <taxon>core Calosphace</taxon>
    </lineage>
</organism>
<dbReference type="SUPFAM" id="SSF48264">
    <property type="entry name" value="Cytochrome P450"/>
    <property type="match status" value="1"/>
</dbReference>
<dbReference type="Pfam" id="PF00067">
    <property type="entry name" value="p450"/>
    <property type="match status" value="1"/>
</dbReference>
<keyword evidence="12" id="KW-0472">Membrane</keyword>
<evidence type="ECO:0000256" key="9">
    <source>
        <dbReference type="ARBA" id="ARBA00023002"/>
    </source>
</evidence>
<comment type="subcellular location">
    <subcellularLocation>
        <location evidence="2">Membrane</location>
        <topology evidence="2">Single-pass type II membrane protein</topology>
    </subcellularLocation>
</comment>
<evidence type="ECO:0000256" key="12">
    <source>
        <dbReference type="ARBA" id="ARBA00023136"/>
    </source>
</evidence>
<comment type="caution">
    <text evidence="13">The sequence shown here is derived from an EMBL/GenBank/DDBJ whole genome shotgun (WGS) entry which is preliminary data.</text>
</comment>
<evidence type="ECO:0000313" key="14">
    <source>
        <dbReference type="Proteomes" id="UP000298416"/>
    </source>
</evidence>
<keyword evidence="9" id="KW-0560">Oxidoreductase</keyword>
<keyword evidence="7" id="KW-0735">Signal-anchor</keyword>
<keyword evidence="11" id="KW-0503">Monooxygenase</keyword>
<keyword evidence="8" id="KW-1133">Transmembrane helix</keyword>
<proteinExistence type="inferred from homology"/>
<dbReference type="PANTHER" id="PTHR47953">
    <property type="entry name" value="OS08G0105600 PROTEIN"/>
    <property type="match status" value="1"/>
</dbReference>
<dbReference type="GO" id="GO:0016705">
    <property type="term" value="F:oxidoreductase activity, acting on paired donors, with incorporation or reduction of molecular oxygen"/>
    <property type="evidence" value="ECO:0007669"/>
    <property type="project" value="InterPro"/>
</dbReference>
<dbReference type="EMBL" id="PNBA02000006">
    <property type="protein sequence ID" value="KAG6420841.1"/>
    <property type="molecule type" value="Genomic_DNA"/>
</dbReference>
<comment type="cofactor">
    <cofactor evidence="1">
        <name>heme</name>
        <dbReference type="ChEBI" id="CHEBI:30413"/>
    </cofactor>
</comment>
<evidence type="ECO:0000256" key="2">
    <source>
        <dbReference type="ARBA" id="ARBA00004606"/>
    </source>
</evidence>
<dbReference type="InterPro" id="IPR052306">
    <property type="entry name" value="CYP450_71D"/>
</dbReference>
<evidence type="ECO:0000256" key="8">
    <source>
        <dbReference type="ARBA" id="ARBA00022989"/>
    </source>
</evidence>
<reference evidence="13" key="2">
    <citation type="submission" date="2020-08" db="EMBL/GenBank/DDBJ databases">
        <title>Plant Genome Project.</title>
        <authorList>
            <person name="Zhang R.-G."/>
        </authorList>
    </citation>
    <scope>NUCLEOTIDE SEQUENCE</scope>
    <source>
        <strain evidence="13">Huo1</strain>
        <tissue evidence="13">Leaf</tissue>
    </source>
</reference>
<keyword evidence="4" id="KW-0349">Heme</keyword>
<evidence type="ECO:0000256" key="6">
    <source>
        <dbReference type="ARBA" id="ARBA00022723"/>
    </source>
</evidence>
<protein>
    <submittedName>
        <fullName evidence="13">Uncharacterized protein</fullName>
    </submittedName>
</protein>
<dbReference type="Proteomes" id="UP000298416">
    <property type="component" value="Unassembled WGS sequence"/>
</dbReference>
<gene>
    <name evidence="13" type="ORF">SASPL_117383</name>
</gene>
<evidence type="ECO:0000313" key="13">
    <source>
        <dbReference type="EMBL" id="KAG6420841.1"/>
    </source>
</evidence>
<dbReference type="Gene3D" id="1.10.630.10">
    <property type="entry name" value="Cytochrome P450"/>
    <property type="match status" value="1"/>
</dbReference>
<evidence type="ECO:0000256" key="3">
    <source>
        <dbReference type="ARBA" id="ARBA00010617"/>
    </source>
</evidence>
<evidence type="ECO:0000256" key="11">
    <source>
        <dbReference type="ARBA" id="ARBA00023033"/>
    </source>
</evidence>
<evidence type="ECO:0000256" key="5">
    <source>
        <dbReference type="ARBA" id="ARBA00022692"/>
    </source>
</evidence>
<evidence type="ECO:0000256" key="10">
    <source>
        <dbReference type="ARBA" id="ARBA00023004"/>
    </source>
</evidence>
<evidence type="ECO:0000256" key="7">
    <source>
        <dbReference type="ARBA" id="ARBA00022968"/>
    </source>
</evidence>